<dbReference type="GO" id="GO:0045174">
    <property type="term" value="F:glutathione dehydrogenase (ascorbate) activity"/>
    <property type="evidence" value="ECO:0007669"/>
    <property type="project" value="UniProtKB-EC"/>
</dbReference>
<evidence type="ECO:0000313" key="10">
    <source>
        <dbReference type="Proteomes" id="UP000007264"/>
    </source>
</evidence>
<comment type="caution">
    <text evidence="9">The sequence shown here is derived from an EMBL/GenBank/DDBJ whole genome shotgun (WGS) entry which is preliminary data.</text>
</comment>
<dbReference type="OrthoDB" id="1935530at2759"/>
<dbReference type="SUPFAM" id="SSF47616">
    <property type="entry name" value="GST C-terminal domain-like"/>
    <property type="match status" value="1"/>
</dbReference>
<dbReference type="PANTHER" id="PTHR44420:SF2">
    <property type="entry name" value="GLUTATHIONE S-TRANSFERASE DHAR2-RELATED"/>
    <property type="match status" value="1"/>
</dbReference>
<dbReference type="InterPro" id="IPR040079">
    <property type="entry name" value="Glutathione_S-Trfase"/>
</dbReference>
<dbReference type="SFLD" id="SFLDS00019">
    <property type="entry name" value="Glutathione_Transferase_(cytos"/>
    <property type="match status" value="1"/>
</dbReference>
<dbReference type="AlphaFoldDB" id="I0YM66"/>
<dbReference type="Pfam" id="PF13409">
    <property type="entry name" value="GST_N_2"/>
    <property type="match status" value="1"/>
</dbReference>
<dbReference type="Gene3D" id="3.40.30.10">
    <property type="entry name" value="Glutaredoxin"/>
    <property type="match status" value="1"/>
</dbReference>
<dbReference type="Gene3D" id="1.20.1050.10">
    <property type="match status" value="1"/>
</dbReference>
<keyword evidence="2" id="KW-0216">Detoxification</keyword>
<evidence type="ECO:0000256" key="6">
    <source>
        <dbReference type="ARBA" id="ARBA00049544"/>
    </source>
</evidence>
<dbReference type="eggNOG" id="KOG1422">
    <property type="taxonomic scope" value="Eukaryota"/>
</dbReference>
<feature type="domain" description="GST N-terminal" evidence="7">
    <location>
        <begin position="57"/>
        <end position="137"/>
    </location>
</feature>
<dbReference type="InterPro" id="IPR010987">
    <property type="entry name" value="Glutathione-S-Trfase_C-like"/>
</dbReference>
<organism evidence="9 10">
    <name type="scientific">Coccomyxa subellipsoidea (strain C-169)</name>
    <name type="common">Green microalga</name>
    <dbReference type="NCBI Taxonomy" id="574566"/>
    <lineage>
        <taxon>Eukaryota</taxon>
        <taxon>Viridiplantae</taxon>
        <taxon>Chlorophyta</taxon>
        <taxon>core chlorophytes</taxon>
        <taxon>Trebouxiophyceae</taxon>
        <taxon>Trebouxiophyceae incertae sedis</taxon>
        <taxon>Coccomyxaceae</taxon>
        <taxon>Coccomyxa</taxon>
        <taxon>Coccomyxa subellipsoidea</taxon>
    </lineage>
</organism>
<keyword evidence="10" id="KW-1185">Reference proteome</keyword>
<feature type="domain" description="GST C-terminal" evidence="8">
    <location>
        <begin position="119"/>
        <end position="258"/>
    </location>
</feature>
<dbReference type="PROSITE" id="PS50405">
    <property type="entry name" value="GST_CTER"/>
    <property type="match status" value="1"/>
</dbReference>
<evidence type="ECO:0000256" key="4">
    <source>
        <dbReference type="ARBA" id="ARBA00023002"/>
    </source>
</evidence>
<name>I0YM66_COCSC</name>
<evidence type="ECO:0000259" key="7">
    <source>
        <dbReference type="PROSITE" id="PS50404"/>
    </source>
</evidence>
<accession>I0YM66</accession>
<comment type="similarity">
    <text evidence="5">Belongs to the GST superfamily. DHAR family.</text>
</comment>
<keyword evidence="3" id="KW-0808">Transferase</keyword>
<dbReference type="InterPro" id="IPR036249">
    <property type="entry name" value="Thioredoxin-like_sf"/>
</dbReference>
<dbReference type="EC" id="1.8.5.1" evidence="1"/>
<evidence type="ECO:0000256" key="1">
    <source>
        <dbReference type="ARBA" id="ARBA00012436"/>
    </source>
</evidence>
<dbReference type="GeneID" id="17037453"/>
<dbReference type="STRING" id="574566.I0YM66"/>
<reference evidence="9 10" key="1">
    <citation type="journal article" date="2012" name="Genome Biol.">
        <title>The genome of the polar eukaryotic microalga coccomyxa subellipsoidea reveals traits of cold adaptation.</title>
        <authorList>
            <person name="Blanc G."/>
            <person name="Agarkova I."/>
            <person name="Grimwood J."/>
            <person name="Kuo A."/>
            <person name="Brueggeman A."/>
            <person name="Dunigan D."/>
            <person name="Gurnon J."/>
            <person name="Ladunga I."/>
            <person name="Lindquist E."/>
            <person name="Lucas S."/>
            <person name="Pangilinan J."/>
            <person name="Proschold T."/>
            <person name="Salamov A."/>
            <person name="Schmutz J."/>
            <person name="Weeks D."/>
            <person name="Yamada T."/>
            <person name="Claverie J.M."/>
            <person name="Grigoriev I."/>
            <person name="Van Etten J."/>
            <person name="Lomsadze A."/>
            <person name="Borodovsky M."/>
        </authorList>
    </citation>
    <scope>NUCLEOTIDE SEQUENCE [LARGE SCALE GENOMIC DNA]</scope>
    <source>
        <strain evidence="9 10">C-169</strain>
    </source>
</reference>
<dbReference type="Pfam" id="PF13410">
    <property type="entry name" value="GST_C_2"/>
    <property type="match status" value="1"/>
</dbReference>
<dbReference type="PROSITE" id="PS50404">
    <property type="entry name" value="GST_NTER"/>
    <property type="match status" value="1"/>
</dbReference>
<dbReference type="PANTHER" id="PTHR44420">
    <property type="entry name" value="GLUTATHIONE S-TRANSFERASE DHAR2-RELATED"/>
    <property type="match status" value="1"/>
</dbReference>
<dbReference type="KEGG" id="csl:COCSUDRAFT_31289"/>
<evidence type="ECO:0000256" key="2">
    <source>
        <dbReference type="ARBA" id="ARBA00022575"/>
    </source>
</evidence>
<dbReference type="RefSeq" id="XP_005644029.1">
    <property type="nucleotide sequence ID" value="XM_005643972.1"/>
</dbReference>
<dbReference type="InterPro" id="IPR004045">
    <property type="entry name" value="Glutathione_S-Trfase_N"/>
</dbReference>
<dbReference type="InterPro" id="IPR044627">
    <property type="entry name" value="DHAR1/2/3/4"/>
</dbReference>
<dbReference type="Proteomes" id="UP000007264">
    <property type="component" value="Unassembled WGS sequence"/>
</dbReference>
<evidence type="ECO:0000259" key="8">
    <source>
        <dbReference type="PROSITE" id="PS50405"/>
    </source>
</evidence>
<evidence type="ECO:0000313" key="9">
    <source>
        <dbReference type="EMBL" id="EIE19485.1"/>
    </source>
</evidence>
<dbReference type="CDD" id="cd00570">
    <property type="entry name" value="GST_N_family"/>
    <property type="match status" value="1"/>
</dbReference>
<dbReference type="SUPFAM" id="SSF52833">
    <property type="entry name" value="Thioredoxin-like"/>
    <property type="match status" value="1"/>
</dbReference>
<evidence type="ECO:0000256" key="5">
    <source>
        <dbReference type="ARBA" id="ARBA00024194"/>
    </source>
</evidence>
<comment type="catalytic activity">
    <reaction evidence="6">
        <text>L-dehydroascorbate + 2 glutathione = glutathione disulfide + L-ascorbate</text>
        <dbReference type="Rhea" id="RHEA:24424"/>
        <dbReference type="ChEBI" id="CHEBI:38290"/>
        <dbReference type="ChEBI" id="CHEBI:57925"/>
        <dbReference type="ChEBI" id="CHEBI:58297"/>
        <dbReference type="ChEBI" id="CHEBI:58539"/>
        <dbReference type="EC" id="1.8.5.1"/>
    </reaction>
</comment>
<dbReference type="GO" id="GO:0016740">
    <property type="term" value="F:transferase activity"/>
    <property type="evidence" value="ECO:0007669"/>
    <property type="project" value="UniProtKB-KW"/>
</dbReference>
<evidence type="ECO:0000256" key="3">
    <source>
        <dbReference type="ARBA" id="ARBA00022679"/>
    </source>
</evidence>
<dbReference type="GO" id="GO:0033355">
    <property type="term" value="P:ascorbate glutathione cycle"/>
    <property type="evidence" value="ECO:0007669"/>
    <property type="project" value="InterPro"/>
</dbReference>
<dbReference type="SFLD" id="SFLDG00358">
    <property type="entry name" value="Main_(cytGST)"/>
    <property type="match status" value="1"/>
</dbReference>
<sequence>MINSASRAIVRPVVGPTKAQIKNVPSLVKSSPTTRRGALRLCVAMATSPIIEAYVKGNPEAHERGDCPFSHRALLTLAEKHVPYKEEYIDFSNKPKWLFDINPKGSVPIIHDLEEDSWIPDSAAIVDYLEERFPEPPLGKHDAPPHVGETLFPSFVAALKAKKGTDEESKKIGTLVQSLEEINNYLKDNKKEYLGGARPNQADLGLAPKLYHVEHAMREYKGWEIPDELTALKEYNQRIRSRESWKQTYYPPEKVVQGWKAHLEA</sequence>
<dbReference type="InterPro" id="IPR036282">
    <property type="entry name" value="Glutathione-S-Trfase_C_sf"/>
</dbReference>
<gene>
    <name evidence="9" type="ORF">COCSUDRAFT_31289</name>
</gene>
<protein>
    <recommendedName>
        <fullName evidence="1">glutathione dehydrogenase (ascorbate)</fullName>
        <ecNumber evidence="1">1.8.5.1</ecNumber>
    </recommendedName>
</protein>
<dbReference type="EMBL" id="AGSI01000019">
    <property type="protein sequence ID" value="EIE19485.1"/>
    <property type="molecule type" value="Genomic_DNA"/>
</dbReference>
<keyword evidence="4" id="KW-0560">Oxidoreductase</keyword>
<proteinExistence type="inferred from homology"/>